<comment type="caution">
    <text evidence="1">The sequence shown here is derived from an EMBL/GenBank/DDBJ whole genome shotgun (WGS) entry which is preliminary data.</text>
</comment>
<sequence>MDPRLQLNFNKDQAEGVLMLGLACCHPNPNKRPSMKVALQILKGEIAPPILPNDKPAFMWLAMDCPEEESRIYFSGGILSPSTELSGR</sequence>
<dbReference type="InterPro" id="IPR011009">
    <property type="entry name" value="Kinase-like_dom_sf"/>
</dbReference>
<dbReference type="Proteomes" id="UP001202328">
    <property type="component" value="Unassembled WGS sequence"/>
</dbReference>
<proteinExistence type="predicted"/>
<name>A0AAD4TJ20_9MAGN</name>
<reference evidence="1" key="1">
    <citation type="submission" date="2022-04" db="EMBL/GenBank/DDBJ databases">
        <title>A functionally conserved STORR gene fusion in Papaver species that diverged 16.8 million years ago.</title>
        <authorList>
            <person name="Catania T."/>
        </authorList>
    </citation>
    <scope>NUCLEOTIDE SEQUENCE</scope>
    <source>
        <strain evidence="1">S-188037</strain>
    </source>
</reference>
<dbReference type="AlphaFoldDB" id="A0AAD4TJ20"/>
<evidence type="ECO:0000313" key="2">
    <source>
        <dbReference type="Proteomes" id="UP001202328"/>
    </source>
</evidence>
<protein>
    <submittedName>
        <fullName evidence="1">Uncharacterized protein</fullName>
    </submittedName>
</protein>
<dbReference type="SUPFAM" id="SSF56112">
    <property type="entry name" value="Protein kinase-like (PK-like)"/>
    <property type="match status" value="1"/>
</dbReference>
<accession>A0AAD4TJ20</accession>
<evidence type="ECO:0000313" key="1">
    <source>
        <dbReference type="EMBL" id="KAI3959743.1"/>
    </source>
</evidence>
<dbReference type="Gene3D" id="1.10.510.10">
    <property type="entry name" value="Transferase(Phosphotransferase) domain 1"/>
    <property type="match status" value="1"/>
</dbReference>
<keyword evidence="2" id="KW-1185">Reference proteome</keyword>
<gene>
    <name evidence="1" type="ORF">MKW98_018843</name>
</gene>
<organism evidence="1 2">
    <name type="scientific">Papaver atlanticum</name>
    <dbReference type="NCBI Taxonomy" id="357466"/>
    <lineage>
        <taxon>Eukaryota</taxon>
        <taxon>Viridiplantae</taxon>
        <taxon>Streptophyta</taxon>
        <taxon>Embryophyta</taxon>
        <taxon>Tracheophyta</taxon>
        <taxon>Spermatophyta</taxon>
        <taxon>Magnoliopsida</taxon>
        <taxon>Ranunculales</taxon>
        <taxon>Papaveraceae</taxon>
        <taxon>Papaveroideae</taxon>
        <taxon>Papaver</taxon>
    </lineage>
</organism>
<dbReference type="EMBL" id="JAJJMB010000989">
    <property type="protein sequence ID" value="KAI3959743.1"/>
    <property type="molecule type" value="Genomic_DNA"/>
</dbReference>